<evidence type="ECO:0000313" key="8">
    <source>
        <dbReference type="EMBL" id="MEJ8278677.1"/>
    </source>
</evidence>
<dbReference type="PANTHER" id="PTHR11739:SF4">
    <property type="entry name" value="CITRATE SYNTHASE, PEROXISOMAL"/>
    <property type="match status" value="1"/>
</dbReference>
<sequence>MEYLTVAETAERLGVKRETVYAYASRGLLTSVRGAQRRGSRFAQDEVEALAARGREAGAPSGTVERIRTRITLVSADGPWFRGVGAGGLARTSDLEGVAALLWETPGPVRFDADPALLAVARAVLAGAPDSARATDRFRLAVAAVAAADPLRADPRPGAVVATASTLLGTVVAALAGDAPPGTDLAGRLLPALRRDPRRTPDPALAGHVRAALVLLADHGLAASTVAARVAASTLADVHAVVSAGLGALDGPRHGLASGFAHRFLAGALDDPRGALAEWLRAGERVPGFGHAVYRGPDPRATVLLERLRADPAAAAAVACADAVAAGLGRGGDGPAPNVDLALAALMLAHDLRPDAGELLFACARTVGWVAHALEEYAEPGPRLRPTGVYTGPRPGSTSDASTTTLSV</sequence>
<evidence type="ECO:0000259" key="7">
    <source>
        <dbReference type="Pfam" id="PF12728"/>
    </source>
</evidence>
<dbReference type="InterPro" id="IPR016143">
    <property type="entry name" value="Citrate_synth-like_sm_a-sub"/>
</dbReference>
<dbReference type="InterPro" id="IPR009061">
    <property type="entry name" value="DNA-bd_dom_put_sf"/>
</dbReference>
<dbReference type="PANTHER" id="PTHR11739">
    <property type="entry name" value="CITRATE SYNTHASE"/>
    <property type="match status" value="1"/>
</dbReference>
<dbReference type="InterPro" id="IPR019810">
    <property type="entry name" value="Citrate_synthase_AS"/>
</dbReference>
<dbReference type="Pfam" id="PF00285">
    <property type="entry name" value="Citrate_synt"/>
    <property type="match status" value="1"/>
</dbReference>
<evidence type="ECO:0000256" key="5">
    <source>
        <dbReference type="RuleBase" id="RU003406"/>
    </source>
</evidence>
<comment type="similarity">
    <text evidence="2 5">Belongs to the citrate synthase family.</text>
</comment>
<dbReference type="Gene3D" id="1.10.580.10">
    <property type="entry name" value="Citrate Synthase, domain 1"/>
    <property type="match status" value="1"/>
</dbReference>
<feature type="domain" description="Helix-turn-helix" evidence="7">
    <location>
        <begin position="3"/>
        <end position="54"/>
    </location>
</feature>
<keyword evidence="9" id="KW-1185">Reference proteome</keyword>
<dbReference type="InterPro" id="IPR002020">
    <property type="entry name" value="Citrate_synthase"/>
</dbReference>
<evidence type="ECO:0000256" key="4">
    <source>
        <dbReference type="ARBA" id="ARBA00022679"/>
    </source>
</evidence>
<evidence type="ECO:0000256" key="1">
    <source>
        <dbReference type="ARBA" id="ARBA00005163"/>
    </source>
</evidence>
<gene>
    <name evidence="8" type="ORF">WJX68_07020</name>
</gene>
<dbReference type="PROSITE" id="PS00480">
    <property type="entry name" value="CITRATE_SYNTHASE"/>
    <property type="match status" value="1"/>
</dbReference>
<dbReference type="InterPro" id="IPR016142">
    <property type="entry name" value="Citrate_synth-like_lrg_a-sub"/>
</dbReference>
<dbReference type="EMBL" id="JBBJUP010000004">
    <property type="protein sequence ID" value="MEJ8278677.1"/>
    <property type="molecule type" value="Genomic_DNA"/>
</dbReference>
<accession>A0ABU8T432</accession>
<evidence type="ECO:0000256" key="3">
    <source>
        <dbReference type="ARBA" id="ARBA00012972"/>
    </source>
</evidence>
<reference evidence="8 9" key="1">
    <citation type="submission" date="2024-03" db="EMBL/GenBank/DDBJ databases">
        <title>Draft genome sequence of Pseudonocardia sp. DW16-2.</title>
        <authorList>
            <person name="Duangmal K."/>
        </authorList>
    </citation>
    <scope>NUCLEOTIDE SEQUENCE [LARGE SCALE GENOMIC DNA]</scope>
    <source>
        <strain evidence="8 9">DW16-2</strain>
    </source>
</reference>
<keyword evidence="4 5" id="KW-0808">Transferase</keyword>
<comment type="caution">
    <text evidence="8">The sequence shown here is derived from an EMBL/GenBank/DDBJ whole genome shotgun (WGS) entry which is preliminary data.</text>
</comment>
<proteinExistence type="inferred from homology"/>
<dbReference type="Proteomes" id="UP001364211">
    <property type="component" value="Unassembled WGS sequence"/>
</dbReference>
<dbReference type="InterPro" id="IPR041657">
    <property type="entry name" value="HTH_17"/>
</dbReference>
<protein>
    <recommendedName>
        <fullName evidence="3">citrate synthase (unknown stereospecificity)</fullName>
        <ecNumber evidence="3">2.3.3.16</ecNumber>
    </recommendedName>
</protein>
<evidence type="ECO:0000256" key="2">
    <source>
        <dbReference type="ARBA" id="ARBA00010566"/>
    </source>
</evidence>
<dbReference type="SUPFAM" id="SSF48256">
    <property type="entry name" value="Citrate synthase"/>
    <property type="match status" value="1"/>
</dbReference>
<name>A0ABU8T432_9PSEU</name>
<dbReference type="Gene3D" id="1.10.230.10">
    <property type="entry name" value="Cytochrome P450-Terp, domain 2"/>
    <property type="match status" value="1"/>
</dbReference>
<dbReference type="PRINTS" id="PR00143">
    <property type="entry name" value="CITRTSNTHASE"/>
</dbReference>
<feature type="compositionally biased region" description="Polar residues" evidence="6">
    <location>
        <begin position="396"/>
        <end position="408"/>
    </location>
</feature>
<dbReference type="RefSeq" id="WP_340287189.1">
    <property type="nucleotide sequence ID" value="NZ_JBBJUP010000004.1"/>
</dbReference>
<feature type="region of interest" description="Disordered" evidence="6">
    <location>
        <begin position="381"/>
        <end position="408"/>
    </location>
</feature>
<dbReference type="EC" id="2.3.3.16" evidence="3"/>
<dbReference type="SUPFAM" id="SSF46955">
    <property type="entry name" value="Putative DNA-binding domain"/>
    <property type="match status" value="1"/>
</dbReference>
<dbReference type="InterPro" id="IPR036969">
    <property type="entry name" value="Citrate_synthase_sf"/>
</dbReference>
<comment type="pathway">
    <text evidence="1">Carbohydrate metabolism; tricarboxylic acid cycle.</text>
</comment>
<evidence type="ECO:0000256" key="6">
    <source>
        <dbReference type="SAM" id="MobiDB-lite"/>
    </source>
</evidence>
<dbReference type="Pfam" id="PF12728">
    <property type="entry name" value="HTH_17"/>
    <property type="match status" value="1"/>
</dbReference>
<organism evidence="8 9">
    <name type="scientific">Pseudonocardia spirodelae</name>
    <dbReference type="NCBI Taxonomy" id="3133431"/>
    <lineage>
        <taxon>Bacteria</taxon>
        <taxon>Bacillati</taxon>
        <taxon>Actinomycetota</taxon>
        <taxon>Actinomycetes</taxon>
        <taxon>Pseudonocardiales</taxon>
        <taxon>Pseudonocardiaceae</taxon>
        <taxon>Pseudonocardia</taxon>
    </lineage>
</organism>
<evidence type="ECO:0000313" key="9">
    <source>
        <dbReference type="Proteomes" id="UP001364211"/>
    </source>
</evidence>